<proteinExistence type="predicted"/>
<dbReference type="PANTHER" id="PTHR43433">
    <property type="entry name" value="HYDROLASE, ALPHA/BETA FOLD FAMILY PROTEIN"/>
    <property type="match status" value="1"/>
</dbReference>
<dbReference type="GO" id="GO:0046503">
    <property type="term" value="P:glycerolipid catabolic process"/>
    <property type="evidence" value="ECO:0007669"/>
    <property type="project" value="TreeGrafter"/>
</dbReference>
<dbReference type="Gene3D" id="3.40.50.1820">
    <property type="entry name" value="alpha/beta hydrolase"/>
    <property type="match status" value="1"/>
</dbReference>
<organism evidence="2 3">
    <name type="scientific">Euzebyella marina</name>
    <dbReference type="NCBI Taxonomy" id="1761453"/>
    <lineage>
        <taxon>Bacteria</taxon>
        <taxon>Pseudomonadati</taxon>
        <taxon>Bacteroidota</taxon>
        <taxon>Flavobacteriia</taxon>
        <taxon>Flavobacteriales</taxon>
        <taxon>Flavobacteriaceae</taxon>
        <taxon>Euzebyella</taxon>
    </lineage>
</organism>
<dbReference type="KEGG" id="emar:D1013_08480"/>
<sequence length="274" mass="30615">MKSLIVLAFLLVENSLCYSQTNTKIPYGNNPKAGHYVQADDAKLYYEVYGEGKTLIILHGGILGYMDEMTDFIDRLQKDYQVIAMATRGHGKSEIGSKPITYERRANDVLAVINAVTQDSVIVLGFSDGAYTAYKVASLFPERVKKMVAIGAGEQTPGLRTVNFNGPIFDPNNEIWTQKKKLMPEPDRLVQFWRDMEQFYNSMAADKALFMSIKCSTLVLSGELDRNAPLATVIAAYQMIPNSQLAIIPNTGHVTFMENFDTVWACIEPFLSVE</sequence>
<name>A0A3G2L557_9FLAO</name>
<dbReference type="InterPro" id="IPR000073">
    <property type="entry name" value="AB_hydrolase_1"/>
</dbReference>
<dbReference type="OrthoDB" id="2247630at2"/>
<dbReference type="AlphaFoldDB" id="A0A3G2L557"/>
<dbReference type="InterPro" id="IPR029058">
    <property type="entry name" value="AB_hydrolase_fold"/>
</dbReference>
<dbReference type="EMBL" id="CP032050">
    <property type="protein sequence ID" value="AYN67399.1"/>
    <property type="molecule type" value="Genomic_DNA"/>
</dbReference>
<dbReference type="Pfam" id="PF00561">
    <property type="entry name" value="Abhydrolase_1"/>
    <property type="match status" value="1"/>
</dbReference>
<dbReference type="GO" id="GO:0004806">
    <property type="term" value="F:triacylglycerol lipase activity"/>
    <property type="evidence" value="ECO:0007669"/>
    <property type="project" value="TreeGrafter"/>
</dbReference>
<feature type="domain" description="AB hydrolase-1" evidence="1">
    <location>
        <begin position="55"/>
        <end position="155"/>
    </location>
</feature>
<dbReference type="InterPro" id="IPR050471">
    <property type="entry name" value="AB_hydrolase"/>
</dbReference>
<evidence type="ECO:0000313" key="2">
    <source>
        <dbReference type="EMBL" id="AYN67399.1"/>
    </source>
</evidence>
<evidence type="ECO:0000313" key="3">
    <source>
        <dbReference type="Proteomes" id="UP000276309"/>
    </source>
</evidence>
<dbReference type="Proteomes" id="UP000276309">
    <property type="component" value="Chromosome"/>
</dbReference>
<dbReference type="RefSeq" id="WP_121848420.1">
    <property type="nucleotide sequence ID" value="NZ_CP032050.1"/>
</dbReference>
<dbReference type="PANTHER" id="PTHR43433:SF5">
    <property type="entry name" value="AB HYDROLASE-1 DOMAIN-CONTAINING PROTEIN"/>
    <property type="match status" value="1"/>
</dbReference>
<evidence type="ECO:0000259" key="1">
    <source>
        <dbReference type="Pfam" id="PF00561"/>
    </source>
</evidence>
<keyword evidence="2" id="KW-0378">Hydrolase</keyword>
<dbReference type="SUPFAM" id="SSF53474">
    <property type="entry name" value="alpha/beta-Hydrolases"/>
    <property type="match status" value="1"/>
</dbReference>
<accession>A0A3G2L557</accession>
<reference evidence="2 3" key="1">
    <citation type="submission" date="2018-08" db="EMBL/GenBank/DDBJ databases">
        <title>The reduced genetic potential of extracellular carbohydrate catabolism in Euzebyella marina RN62, a Flavobacteriia bacterium isolated from the hadal water.</title>
        <authorList>
            <person name="Xue C."/>
        </authorList>
    </citation>
    <scope>NUCLEOTIDE SEQUENCE [LARGE SCALE GENOMIC DNA]</scope>
    <source>
        <strain evidence="2 3">RN62</strain>
    </source>
</reference>
<gene>
    <name evidence="2" type="ORF">D1013_08480</name>
</gene>
<keyword evidence="3" id="KW-1185">Reference proteome</keyword>
<protein>
    <submittedName>
        <fullName evidence="2">Alpha/beta hydrolase</fullName>
    </submittedName>
</protein>